<feature type="transmembrane region" description="Helical" evidence="2">
    <location>
        <begin position="35"/>
        <end position="63"/>
    </location>
</feature>
<feature type="transmembrane region" description="Helical" evidence="2">
    <location>
        <begin position="6"/>
        <end position="23"/>
    </location>
</feature>
<feature type="region of interest" description="Disordered" evidence="1">
    <location>
        <begin position="83"/>
        <end position="225"/>
    </location>
</feature>
<dbReference type="EMBL" id="BMUT01000010">
    <property type="protein sequence ID" value="GGX95894.1"/>
    <property type="molecule type" value="Genomic_DNA"/>
</dbReference>
<proteinExistence type="predicted"/>
<feature type="region of interest" description="Disordered" evidence="1">
    <location>
        <begin position="270"/>
        <end position="373"/>
    </location>
</feature>
<keyword evidence="2" id="KW-0472">Membrane</keyword>
<keyword evidence="2" id="KW-1133">Transmembrane helix</keyword>
<evidence type="ECO:0000256" key="2">
    <source>
        <dbReference type="SAM" id="Phobius"/>
    </source>
</evidence>
<feature type="compositionally biased region" description="Basic and acidic residues" evidence="1">
    <location>
        <begin position="125"/>
        <end position="136"/>
    </location>
</feature>
<feature type="compositionally biased region" description="Low complexity" evidence="1">
    <location>
        <begin position="180"/>
        <end position="191"/>
    </location>
</feature>
<keyword evidence="2" id="KW-0812">Transmembrane</keyword>
<evidence type="ECO:0000313" key="4">
    <source>
        <dbReference type="Proteomes" id="UP000659223"/>
    </source>
</evidence>
<organism evidence="3 4">
    <name type="scientific">Streptomyces hiroshimensis</name>
    <dbReference type="NCBI Taxonomy" id="66424"/>
    <lineage>
        <taxon>Bacteria</taxon>
        <taxon>Bacillati</taxon>
        <taxon>Actinomycetota</taxon>
        <taxon>Actinomycetes</taxon>
        <taxon>Kitasatosporales</taxon>
        <taxon>Streptomycetaceae</taxon>
        <taxon>Streptomyces</taxon>
    </lineage>
</organism>
<comment type="caution">
    <text evidence="3">The sequence shown here is derived from an EMBL/GenBank/DDBJ whole genome shotgun (WGS) entry which is preliminary data.</text>
</comment>
<evidence type="ECO:0000313" key="3">
    <source>
        <dbReference type="EMBL" id="GGX95894.1"/>
    </source>
</evidence>
<feature type="compositionally biased region" description="Gly residues" evidence="1">
    <location>
        <begin position="192"/>
        <end position="203"/>
    </location>
</feature>
<sequence>MGWTVLYIAFGVVALWLLGEVLLQYKARLRWRLLAFAGFLGVVAGVVIPSVAVIAVGAVAFAVGQTYVTLSFRRGFSRGWALRRDKTGNGDNAGEFGKSGTEEKSGTGGRSGRGVKSGKRAGKPAAEDDGPKEPRTGRRRRTERAEAPPLDETAAMPAVPPLAEPASDPGLPGADLRTQAGPGNAGDAAAYGGYGESGYGDNGYGAASAPAQDTGPAQSAGPVLYGDSAPYDAPYGAQVPAAPGVPAEPGQFDYGQGQYAAYSDPYIGSRQQAYEPYDSYGQYQQPAPQPYGMGGYPAEAYAPAPQYDMDTPPGGVWVPQQRDGDLPPAPQGYAPQQPYPGYPQQLPGQGQGQGQGPGYGEQYTEHHNEQPRY</sequence>
<dbReference type="Proteomes" id="UP000659223">
    <property type="component" value="Unassembled WGS sequence"/>
</dbReference>
<evidence type="ECO:0000256" key="1">
    <source>
        <dbReference type="SAM" id="MobiDB-lite"/>
    </source>
</evidence>
<name>A0ABQ2YVE6_9ACTN</name>
<dbReference type="RefSeq" id="WP_190023740.1">
    <property type="nucleotide sequence ID" value="NZ_BMUT01000010.1"/>
</dbReference>
<feature type="compositionally biased region" description="Basic and acidic residues" evidence="1">
    <location>
        <begin position="363"/>
        <end position="373"/>
    </location>
</feature>
<reference evidence="4" key="1">
    <citation type="journal article" date="2019" name="Int. J. Syst. Evol. Microbiol.">
        <title>The Global Catalogue of Microorganisms (GCM) 10K type strain sequencing project: providing services to taxonomists for standard genome sequencing and annotation.</title>
        <authorList>
            <consortium name="The Broad Institute Genomics Platform"/>
            <consortium name="The Broad Institute Genome Sequencing Center for Infectious Disease"/>
            <person name="Wu L."/>
            <person name="Ma J."/>
        </authorList>
    </citation>
    <scope>NUCLEOTIDE SEQUENCE [LARGE SCALE GENOMIC DNA]</scope>
    <source>
        <strain evidence="4">JCM 4586</strain>
    </source>
</reference>
<keyword evidence="4" id="KW-1185">Reference proteome</keyword>
<accession>A0ABQ2YVE6</accession>
<protein>
    <submittedName>
        <fullName evidence="3">Uncharacterized protein</fullName>
    </submittedName>
</protein>
<feature type="compositionally biased region" description="Low complexity" evidence="1">
    <location>
        <begin position="296"/>
        <end position="307"/>
    </location>
</feature>
<gene>
    <name evidence="3" type="ORF">GCM10010324_47510</name>
</gene>
<feature type="compositionally biased region" description="Gly residues" evidence="1">
    <location>
        <begin position="349"/>
        <end position="359"/>
    </location>
</feature>